<proteinExistence type="predicted"/>
<dbReference type="EMBL" id="MU006239">
    <property type="protein sequence ID" value="KAF2820936.1"/>
    <property type="molecule type" value="Genomic_DNA"/>
</dbReference>
<reference evidence="1" key="1">
    <citation type="journal article" date="2020" name="Stud. Mycol.">
        <title>101 Dothideomycetes genomes: a test case for predicting lifestyles and emergence of pathogens.</title>
        <authorList>
            <person name="Haridas S."/>
            <person name="Albert R."/>
            <person name="Binder M."/>
            <person name="Bloem J."/>
            <person name="Labutti K."/>
            <person name="Salamov A."/>
            <person name="Andreopoulos B."/>
            <person name="Baker S."/>
            <person name="Barry K."/>
            <person name="Bills G."/>
            <person name="Bluhm B."/>
            <person name="Cannon C."/>
            <person name="Castanera R."/>
            <person name="Culley D."/>
            <person name="Daum C."/>
            <person name="Ezra D."/>
            <person name="Gonzalez J."/>
            <person name="Henrissat B."/>
            <person name="Kuo A."/>
            <person name="Liang C."/>
            <person name="Lipzen A."/>
            <person name="Lutzoni F."/>
            <person name="Magnuson J."/>
            <person name="Mondo S."/>
            <person name="Nolan M."/>
            <person name="Ohm R."/>
            <person name="Pangilinan J."/>
            <person name="Park H.-J."/>
            <person name="Ramirez L."/>
            <person name="Alfaro M."/>
            <person name="Sun H."/>
            <person name="Tritt A."/>
            <person name="Yoshinaga Y."/>
            <person name="Zwiers L.-H."/>
            <person name="Turgeon B."/>
            <person name="Goodwin S."/>
            <person name="Spatafora J."/>
            <person name="Crous P."/>
            <person name="Grigoriev I."/>
        </authorList>
    </citation>
    <scope>NUCLEOTIDE SEQUENCE</scope>
    <source>
        <strain evidence="1">CBS 113818</strain>
    </source>
</reference>
<accession>A0A6A6ZIX1</accession>
<dbReference type="AlphaFoldDB" id="A0A6A6ZIX1"/>
<keyword evidence="2" id="KW-1185">Reference proteome</keyword>
<sequence length="93" mass="10644">MYSRWFDLELPSRRRFRCSGCGRSGKIDGSISNQSRTRAAVSSIFGEVGREEGMLARVGESWAMRGWTRRRMQVELARTASAWLARRCEARGQ</sequence>
<protein>
    <submittedName>
        <fullName evidence="1">Uncharacterized protein</fullName>
    </submittedName>
</protein>
<gene>
    <name evidence="1" type="ORF">CC86DRAFT_113313</name>
</gene>
<name>A0A6A6ZIX1_9PLEO</name>
<organism evidence="1 2">
    <name type="scientific">Ophiobolus disseminans</name>
    <dbReference type="NCBI Taxonomy" id="1469910"/>
    <lineage>
        <taxon>Eukaryota</taxon>
        <taxon>Fungi</taxon>
        <taxon>Dikarya</taxon>
        <taxon>Ascomycota</taxon>
        <taxon>Pezizomycotina</taxon>
        <taxon>Dothideomycetes</taxon>
        <taxon>Pleosporomycetidae</taxon>
        <taxon>Pleosporales</taxon>
        <taxon>Pleosporineae</taxon>
        <taxon>Phaeosphaeriaceae</taxon>
        <taxon>Ophiobolus</taxon>
    </lineage>
</organism>
<evidence type="ECO:0000313" key="1">
    <source>
        <dbReference type="EMBL" id="KAF2820936.1"/>
    </source>
</evidence>
<dbReference type="Proteomes" id="UP000799424">
    <property type="component" value="Unassembled WGS sequence"/>
</dbReference>
<evidence type="ECO:0000313" key="2">
    <source>
        <dbReference type="Proteomes" id="UP000799424"/>
    </source>
</evidence>